<dbReference type="RefSeq" id="XP_006822468.1">
    <property type="nucleotide sequence ID" value="XM_006822405.1"/>
</dbReference>
<sequence>MQTFICTIHVDQMIDSMNNLLQELMPTEYLIHSDTAADDETGQYRMKYFQSGSAVNEGTGESHLTIEWTNQHGCGGSEDDDPHKTNCHLVLQYMCQDDVSSATGNDDTLRNGKDTDSQEHTPIDDELDESKNDKTNRKDGDVSSDKVIQEQWEWYDKCYNRERNKGLFTADQNLKDNDNGYSSAIYTRQNPNGNRYGYECPEERDHYPYWHPSPWRDISVLVQETTLCSYFQEESFNVKERYECVEYYNAQRTQAKHWSRWNNEKDCLDNNGDWLGFVNYLEKAPDYTSEEECQSHTGSGQRYIWARPYGSIAKECLVALEMPECKQSPWTRDNHLGNDRDGYASNYTWVLPHFPSQKDKRCVFRIRYNISTDDYDPYNTNSSHNHNPQEGVISPVVNNPAVDIGAANVPLRLAINTAQYGRIFQDRTHVFKLTPRPAGIDTKKIYNLNVRGKRGNIVQVYPAVEYDFVPNRLTIEDGDLVHIQWTGSNTHNNGNPGGDGQTGDDGQGTTGTDRNNFVQMNQALENYPLPYENTTLWSSVKVVWIYHEESNVAAKDLAVNMASAGYYRCMKSSICNQHSVETKDALNKLLNNAPASYEGALLEFTKGTYHYMCTRNNDFTNRSQKGYIKVV</sequence>
<evidence type="ECO:0000313" key="3">
    <source>
        <dbReference type="RefSeq" id="XP_006822468.1"/>
    </source>
</evidence>
<feature type="compositionally biased region" description="Basic and acidic residues" evidence="1">
    <location>
        <begin position="107"/>
        <end position="145"/>
    </location>
</feature>
<dbReference type="Proteomes" id="UP000694865">
    <property type="component" value="Unplaced"/>
</dbReference>
<organism evidence="2 3">
    <name type="scientific">Saccoglossus kowalevskii</name>
    <name type="common">Acorn worm</name>
    <dbReference type="NCBI Taxonomy" id="10224"/>
    <lineage>
        <taxon>Eukaryota</taxon>
        <taxon>Metazoa</taxon>
        <taxon>Hemichordata</taxon>
        <taxon>Enteropneusta</taxon>
        <taxon>Harrimaniidae</taxon>
        <taxon>Saccoglossus</taxon>
    </lineage>
</organism>
<feature type="compositionally biased region" description="Gly residues" evidence="1">
    <location>
        <begin position="495"/>
        <end position="509"/>
    </location>
</feature>
<name>A0ABM0MR27_SACKO</name>
<dbReference type="PANTHER" id="PTHR35170">
    <property type="entry name" value="PROTEIN DD3-3"/>
    <property type="match status" value="1"/>
</dbReference>
<protein>
    <submittedName>
        <fullName evidence="3">Protein DD3-3-like</fullName>
    </submittedName>
</protein>
<dbReference type="InterPro" id="IPR053320">
    <property type="entry name" value="Protein_DD3-3_O-glyco"/>
</dbReference>
<reference evidence="3" key="1">
    <citation type="submission" date="2025-08" db="UniProtKB">
        <authorList>
            <consortium name="RefSeq"/>
        </authorList>
    </citation>
    <scope>IDENTIFICATION</scope>
    <source>
        <tissue evidence="3">Testes</tissue>
    </source>
</reference>
<keyword evidence="2" id="KW-1185">Reference proteome</keyword>
<gene>
    <name evidence="3" type="primary">LOC100372842</name>
</gene>
<evidence type="ECO:0000313" key="2">
    <source>
        <dbReference type="Proteomes" id="UP000694865"/>
    </source>
</evidence>
<evidence type="ECO:0000256" key="1">
    <source>
        <dbReference type="SAM" id="MobiDB-lite"/>
    </source>
</evidence>
<feature type="region of interest" description="Disordered" evidence="1">
    <location>
        <begin position="486"/>
        <end position="514"/>
    </location>
</feature>
<feature type="region of interest" description="Disordered" evidence="1">
    <location>
        <begin position="101"/>
        <end position="145"/>
    </location>
</feature>
<accession>A0ABM0MR27</accession>
<dbReference type="PANTHER" id="PTHR35170:SF2">
    <property type="entry name" value="PROTEIN DD3-3"/>
    <property type="match status" value="1"/>
</dbReference>
<dbReference type="GeneID" id="100372842"/>
<proteinExistence type="predicted"/>